<dbReference type="NCBIfam" id="TIGR00474">
    <property type="entry name" value="selA"/>
    <property type="match status" value="1"/>
</dbReference>
<keyword evidence="2" id="KW-0963">Cytoplasm</keyword>
<reference evidence="7" key="1">
    <citation type="submission" date="2018-05" db="EMBL/GenBank/DDBJ databases">
        <authorList>
            <person name="Lanie J.A."/>
            <person name="Ng W.-L."/>
            <person name="Kazmierczak K.M."/>
            <person name="Andrzejewski T.M."/>
            <person name="Davidsen T.M."/>
            <person name="Wayne K.J."/>
            <person name="Tettelin H."/>
            <person name="Glass J.I."/>
            <person name="Rusch D."/>
            <person name="Podicherti R."/>
            <person name="Tsui H.-C.T."/>
            <person name="Winkler M.E."/>
        </authorList>
    </citation>
    <scope>NUCLEOTIDE SEQUENCE</scope>
</reference>
<keyword evidence="6" id="KW-0711">Selenium</keyword>
<dbReference type="AlphaFoldDB" id="A0A382BU56"/>
<evidence type="ECO:0000256" key="3">
    <source>
        <dbReference type="ARBA" id="ARBA00022679"/>
    </source>
</evidence>
<dbReference type="GO" id="GO:0005737">
    <property type="term" value="C:cytoplasm"/>
    <property type="evidence" value="ECO:0007669"/>
    <property type="project" value="InterPro"/>
</dbReference>
<proteinExistence type="inferred from homology"/>
<feature type="non-terminal residue" evidence="7">
    <location>
        <position position="455"/>
    </location>
</feature>
<evidence type="ECO:0000256" key="2">
    <source>
        <dbReference type="ARBA" id="ARBA00022490"/>
    </source>
</evidence>
<dbReference type="EMBL" id="UINC01031318">
    <property type="protein sequence ID" value="SVB17164.1"/>
    <property type="molecule type" value="Genomic_DNA"/>
</dbReference>
<dbReference type="Pfam" id="PF03841">
    <property type="entry name" value="SelA"/>
    <property type="match status" value="1"/>
</dbReference>
<evidence type="ECO:0000256" key="4">
    <source>
        <dbReference type="ARBA" id="ARBA00022898"/>
    </source>
</evidence>
<dbReference type="GO" id="GO:0001514">
    <property type="term" value="P:selenocysteine incorporation"/>
    <property type="evidence" value="ECO:0007669"/>
    <property type="project" value="InterPro"/>
</dbReference>
<evidence type="ECO:0000256" key="6">
    <source>
        <dbReference type="ARBA" id="ARBA00023266"/>
    </source>
</evidence>
<keyword evidence="5" id="KW-0648">Protein biosynthesis</keyword>
<dbReference type="PANTHER" id="PTHR32328:SF0">
    <property type="entry name" value="L-SERYL-TRNA(SEC) SELENIUM TRANSFERASE"/>
    <property type="match status" value="1"/>
</dbReference>
<dbReference type="InterPro" id="IPR015424">
    <property type="entry name" value="PyrdxlP-dep_Trfase"/>
</dbReference>
<dbReference type="SUPFAM" id="SSF53383">
    <property type="entry name" value="PLP-dependent transferases"/>
    <property type="match status" value="1"/>
</dbReference>
<dbReference type="Gene3D" id="3.90.1150.180">
    <property type="match status" value="1"/>
</dbReference>
<gene>
    <name evidence="7" type="ORF">METZ01_LOCUS170018</name>
</gene>
<dbReference type="HAMAP" id="MF_00423">
    <property type="entry name" value="SelA"/>
    <property type="match status" value="1"/>
</dbReference>
<keyword evidence="4" id="KW-0663">Pyridoxal phosphate</keyword>
<dbReference type="InterPro" id="IPR015421">
    <property type="entry name" value="PyrdxlP-dep_Trfase_major"/>
</dbReference>
<dbReference type="InterPro" id="IPR018319">
    <property type="entry name" value="SelA-like"/>
</dbReference>
<keyword evidence="3" id="KW-0808">Transferase</keyword>
<evidence type="ECO:0000313" key="7">
    <source>
        <dbReference type="EMBL" id="SVB17164.1"/>
    </source>
</evidence>
<dbReference type="GO" id="GO:0004125">
    <property type="term" value="F:L-seryl-tRNA(Sec) selenium transferase activity"/>
    <property type="evidence" value="ECO:0007669"/>
    <property type="project" value="InterPro"/>
</dbReference>
<evidence type="ECO:0000256" key="1">
    <source>
        <dbReference type="ARBA" id="ARBA00001933"/>
    </source>
</evidence>
<dbReference type="InterPro" id="IPR004534">
    <property type="entry name" value="SelA_trans"/>
</dbReference>
<accession>A0A382BU56</accession>
<organism evidence="7">
    <name type="scientific">marine metagenome</name>
    <dbReference type="NCBI Taxonomy" id="408172"/>
    <lineage>
        <taxon>unclassified sequences</taxon>
        <taxon>metagenomes</taxon>
        <taxon>ecological metagenomes</taxon>
    </lineage>
</organism>
<dbReference type="PANTHER" id="PTHR32328">
    <property type="entry name" value="L-SERYL-TRNA(SEC) SELENIUM TRANSFERASE"/>
    <property type="match status" value="1"/>
</dbReference>
<name>A0A382BU56_9ZZZZ</name>
<sequence>MSNSDQVRETFREIPSVDDILANFHNEISSIPYPLVLQTIRTTLNEVRKDIQQSLPIDNISKHTFNKVQLALNCLSLPNLKQVINGTGIILHTGLGRAPLSTKLVKDALQNVLPYSNVELDLPSGKRGERNTHVESLVNALTGSEATVVVNNNAAAVLLMLNALADGKEVIISRGEQVEIGGSFRIPDVIEKSGCKMVEVGTTNKTHLKDYSNAITSETGAILVAHTSNYKVMGFTESVDLTALSVLAKKKKIPLILDLGSGAIADFKKLGLPHEPIVHSYIKSGASVVSFSGDKLLGGPQVGIICGKKTLIRKVHNNPLYRALRCDKFSYAILEATLRTYQTPEDIRKENLAISLFNRSQSEIIKIGKKLFKNIPPKSIKKFGMEIKQTEVEAGSGSLPLEKFPSAAIVFKGEMKASELSRKFRSAPNPVLGYISGNRFHIDLKAIPTTQEKQL</sequence>
<protein>
    <submittedName>
        <fullName evidence="7">Uncharacterized protein</fullName>
    </submittedName>
</protein>
<comment type="cofactor">
    <cofactor evidence="1">
        <name>pyridoxal 5'-phosphate</name>
        <dbReference type="ChEBI" id="CHEBI:597326"/>
    </cofactor>
</comment>
<dbReference type="Gene3D" id="3.40.640.10">
    <property type="entry name" value="Type I PLP-dependent aspartate aminotransferase-like (Major domain)"/>
    <property type="match status" value="1"/>
</dbReference>
<evidence type="ECO:0000256" key="5">
    <source>
        <dbReference type="ARBA" id="ARBA00022917"/>
    </source>
</evidence>